<proteinExistence type="predicted"/>
<accession>A0A1Q8CMR2</accession>
<gene>
    <name evidence="2" type="ORF">BU204_20610</name>
</gene>
<dbReference type="OrthoDB" id="4562195at2"/>
<reference evidence="2 3" key="1">
    <citation type="submission" date="2016-12" db="EMBL/GenBank/DDBJ databases">
        <title>The draft genome sequence of Actinophytocola sp. 11-183.</title>
        <authorList>
            <person name="Wang W."/>
            <person name="Yuan L."/>
        </authorList>
    </citation>
    <scope>NUCLEOTIDE SEQUENCE [LARGE SCALE GENOMIC DNA]</scope>
    <source>
        <strain evidence="2 3">11-183</strain>
    </source>
</reference>
<evidence type="ECO:0000259" key="1">
    <source>
        <dbReference type="Pfam" id="PF04149"/>
    </source>
</evidence>
<name>A0A1Q8CMR2_9PSEU</name>
<dbReference type="Pfam" id="PF04149">
    <property type="entry name" value="DUF397"/>
    <property type="match status" value="1"/>
</dbReference>
<dbReference type="AlphaFoldDB" id="A0A1Q8CMR2"/>
<dbReference type="Proteomes" id="UP000185596">
    <property type="component" value="Unassembled WGS sequence"/>
</dbReference>
<comment type="caution">
    <text evidence="2">The sequence shown here is derived from an EMBL/GenBank/DDBJ whole genome shotgun (WGS) entry which is preliminary data.</text>
</comment>
<dbReference type="RefSeq" id="WP_075127354.1">
    <property type="nucleotide sequence ID" value="NZ_MSIE01000038.1"/>
</dbReference>
<dbReference type="STRING" id="1912961.BU204_20610"/>
<evidence type="ECO:0000313" key="2">
    <source>
        <dbReference type="EMBL" id="OLF15646.1"/>
    </source>
</evidence>
<protein>
    <recommendedName>
        <fullName evidence="1">DUF397 domain-containing protein</fullName>
    </recommendedName>
</protein>
<dbReference type="EMBL" id="MSIE01000038">
    <property type="protein sequence ID" value="OLF15646.1"/>
    <property type="molecule type" value="Genomic_DNA"/>
</dbReference>
<keyword evidence="3" id="KW-1185">Reference proteome</keyword>
<evidence type="ECO:0000313" key="3">
    <source>
        <dbReference type="Proteomes" id="UP000185596"/>
    </source>
</evidence>
<dbReference type="InterPro" id="IPR007278">
    <property type="entry name" value="DUF397"/>
</dbReference>
<sequence length="58" mass="6253">MPATEPRWRRSSRSSDSNICVEVAKVGHLALLRDSKHPGPVLTVPADALTALLTTSRS</sequence>
<organism evidence="2 3">
    <name type="scientific">Actinophytocola xanthii</name>
    <dbReference type="NCBI Taxonomy" id="1912961"/>
    <lineage>
        <taxon>Bacteria</taxon>
        <taxon>Bacillati</taxon>
        <taxon>Actinomycetota</taxon>
        <taxon>Actinomycetes</taxon>
        <taxon>Pseudonocardiales</taxon>
        <taxon>Pseudonocardiaceae</taxon>
    </lineage>
</organism>
<feature type="domain" description="DUF397" evidence="1">
    <location>
        <begin position="7"/>
        <end position="55"/>
    </location>
</feature>